<feature type="transmembrane region" description="Helical" evidence="8">
    <location>
        <begin position="804"/>
        <end position="828"/>
    </location>
</feature>
<feature type="domain" description="C-type lectin" evidence="11">
    <location>
        <begin position="35"/>
        <end position="148"/>
    </location>
</feature>
<dbReference type="PANTHER" id="PTHR24042">
    <property type="entry name" value="NEL HOMOLOG"/>
    <property type="match status" value="1"/>
</dbReference>
<dbReference type="SMART" id="SM00241">
    <property type="entry name" value="ZP"/>
    <property type="match status" value="1"/>
</dbReference>
<dbReference type="Pfam" id="PF00041">
    <property type="entry name" value="fn3"/>
    <property type="match status" value="1"/>
</dbReference>
<dbReference type="PROSITE" id="PS00615">
    <property type="entry name" value="C_TYPE_LECTIN_1"/>
    <property type="match status" value="1"/>
</dbReference>
<evidence type="ECO:0000259" key="11">
    <source>
        <dbReference type="PROSITE" id="PS50041"/>
    </source>
</evidence>
<feature type="domain" description="EGF-like" evidence="10">
    <location>
        <begin position="273"/>
        <end position="313"/>
    </location>
</feature>
<keyword evidence="5" id="KW-0325">Glycoprotein</keyword>
<dbReference type="Gene3D" id="2.60.40.3210">
    <property type="entry name" value="Zona pellucida, ZP-N domain"/>
    <property type="match status" value="1"/>
</dbReference>
<feature type="domain" description="EGF-like" evidence="10">
    <location>
        <begin position="150"/>
        <end position="190"/>
    </location>
</feature>
<dbReference type="EMBL" id="OV696699">
    <property type="protein sequence ID" value="CAH1244988.1"/>
    <property type="molecule type" value="Genomic_DNA"/>
</dbReference>
<dbReference type="InterPro" id="IPR001507">
    <property type="entry name" value="ZP_dom"/>
</dbReference>
<dbReference type="InterPro" id="IPR001881">
    <property type="entry name" value="EGF-like_Ca-bd_dom"/>
</dbReference>
<dbReference type="InterPro" id="IPR016186">
    <property type="entry name" value="C-type_lectin-like/link_sf"/>
</dbReference>
<feature type="signal peptide" evidence="9">
    <location>
        <begin position="1"/>
        <end position="27"/>
    </location>
</feature>
<dbReference type="PROSITE" id="PS50853">
    <property type="entry name" value="FN3"/>
    <property type="match status" value="1"/>
</dbReference>
<feature type="domain" description="Fibronectin type-III" evidence="12">
    <location>
        <begin position="396"/>
        <end position="490"/>
    </location>
</feature>
<dbReference type="InterPro" id="IPR018378">
    <property type="entry name" value="C-type_lectin_CS"/>
</dbReference>
<feature type="domain" description="EGF-like" evidence="10">
    <location>
        <begin position="355"/>
        <end position="395"/>
    </location>
</feature>
<evidence type="ECO:0000256" key="7">
    <source>
        <dbReference type="SAM" id="MobiDB-lite"/>
    </source>
</evidence>
<evidence type="ECO:0000256" key="3">
    <source>
        <dbReference type="ARBA" id="ARBA00022737"/>
    </source>
</evidence>
<dbReference type="Pfam" id="PF00059">
    <property type="entry name" value="Lectin_C"/>
    <property type="match status" value="1"/>
</dbReference>
<dbReference type="InterPro" id="IPR024731">
    <property type="entry name" value="NELL2-like_EGF"/>
</dbReference>
<evidence type="ECO:0000256" key="5">
    <source>
        <dbReference type="ARBA" id="ARBA00023180"/>
    </source>
</evidence>
<dbReference type="PANTHER" id="PTHR24042:SF5">
    <property type="entry name" value="EGF-LIKE CALCIUM-BINDING DOMAIN-CONTAINING PROTEIN"/>
    <property type="match status" value="1"/>
</dbReference>
<dbReference type="PROSITE" id="PS01187">
    <property type="entry name" value="EGF_CA"/>
    <property type="match status" value="2"/>
</dbReference>
<dbReference type="InterPro" id="IPR000152">
    <property type="entry name" value="EGF-type_Asp/Asn_hydroxyl_site"/>
</dbReference>
<dbReference type="InterPro" id="IPR018097">
    <property type="entry name" value="EGF_Ca-bd_CS"/>
</dbReference>
<dbReference type="AlphaFoldDB" id="A0A8J9Z0G2"/>
<feature type="domain" description="EGF-like" evidence="10">
    <location>
        <begin position="191"/>
        <end position="231"/>
    </location>
</feature>
<dbReference type="InterPro" id="IPR055355">
    <property type="entry name" value="ZP-C"/>
</dbReference>
<dbReference type="Pfam" id="PF12947">
    <property type="entry name" value="EGF_3"/>
    <property type="match status" value="5"/>
</dbReference>
<evidence type="ECO:0000256" key="1">
    <source>
        <dbReference type="ARBA" id="ARBA00022536"/>
    </source>
</evidence>
<dbReference type="SUPFAM" id="SSF49265">
    <property type="entry name" value="Fibronectin type III"/>
    <property type="match status" value="1"/>
</dbReference>
<dbReference type="InterPro" id="IPR049883">
    <property type="entry name" value="NOTCH1_EGF-like"/>
</dbReference>
<dbReference type="Gene3D" id="2.10.25.10">
    <property type="entry name" value="Laminin"/>
    <property type="match status" value="6"/>
</dbReference>
<dbReference type="GO" id="GO:0005509">
    <property type="term" value="F:calcium ion binding"/>
    <property type="evidence" value="ECO:0007669"/>
    <property type="project" value="InterPro"/>
</dbReference>
<keyword evidence="8" id="KW-0812">Transmembrane</keyword>
<feature type="chain" id="PRO_5035431582" evidence="9">
    <location>
        <begin position="28"/>
        <end position="868"/>
    </location>
</feature>
<dbReference type="Pfam" id="PF00100">
    <property type="entry name" value="Zona_pellucida"/>
    <property type="match status" value="1"/>
</dbReference>
<protein>
    <submittedName>
        <fullName evidence="14">FBN1 protein</fullName>
    </submittedName>
</protein>
<dbReference type="InterPro" id="IPR036116">
    <property type="entry name" value="FN3_sf"/>
</dbReference>
<keyword evidence="15" id="KW-1185">Reference proteome</keyword>
<organism evidence="14 15">
    <name type="scientific">Branchiostoma lanceolatum</name>
    <name type="common">Common lancelet</name>
    <name type="synonym">Amphioxus lanceolatum</name>
    <dbReference type="NCBI Taxonomy" id="7740"/>
    <lineage>
        <taxon>Eukaryota</taxon>
        <taxon>Metazoa</taxon>
        <taxon>Chordata</taxon>
        <taxon>Cephalochordata</taxon>
        <taxon>Leptocardii</taxon>
        <taxon>Amphioxiformes</taxon>
        <taxon>Branchiostomatidae</taxon>
        <taxon>Branchiostoma</taxon>
    </lineage>
</organism>
<evidence type="ECO:0000256" key="2">
    <source>
        <dbReference type="ARBA" id="ARBA00022729"/>
    </source>
</evidence>
<dbReference type="SMART" id="SM00181">
    <property type="entry name" value="EGF"/>
    <property type="match status" value="6"/>
</dbReference>
<evidence type="ECO:0000259" key="10">
    <source>
        <dbReference type="PROSITE" id="PS50026"/>
    </source>
</evidence>
<dbReference type="PRINTS" id="PR00023">
    <property type="entry name" value="ZPELLUCIDA"/>
</dbReference>
<feature type="domain" description="ZP" evidence="13">
    <location>
        <begin position="492"/>
        <end position="746"/>
    </location>
</feature>
<evidence type="ECO:0000313" key="14">
    <source>
        <dbReference type="EMBL" id="CAH1244988.1"/>
    </source>
</evidence>
<dbReference type="InterPro" id="IPR048290">
    <property type="entry name" value="ZP_chr"/>
</dbReference>
<feature type="domain" description="EGF-like" evidence="10">
    <location>
        <begin position="232"/>
        <end position="272"/>
    </location>
</feature>
<dbReference type="CDD" id="cd00063">
    <property type="entry name" value="FN3"/>
    <property type="match status" value="1"/>
</dbReference>
<dbReference type="Gene3D" id="3.10.100.10">
    <property type="entry name" value="Mannose-Binding Protein A, subunit A"/>
    <property type="match status" value="1"/>
</dbReference>
<evidence type="ECO:0000256" key="4">
    <source>
        <dbReference type="ARBA" id="ARBA00023157"/>
    </source>
</evidence>
<dbReference type="CDD" id="cd00054">
    <property type="entry name" value="EGF_CA"/>
    <property type="match status" value="6"/>
</dbReference>
<keyword evidence="8" id="KW-0472">Membrane</keyword>
<keyword evidence="4" id="KW-1015">Disulfide bond</keyword>
<dbReference type="GO" id="GO:0008201">
    <property type="term" value="F:heparin binding"/>
    <property type="evidence" value="ECO:0007669"/>
    <property type="project" value="TreeGrafter"/>
</dbReference>
<evidence type="ECO:0000256" key="6">
    <source>
        <dbReference type="PROSITE-ProRule" id="PRU00076"/>
    </source>
</evidence>
<dbReference type="Gene3D" id="2.60.40.4100">
    <property type="entry name" value="Zona pellucida, ZP-C domain"/>
    <property type="match status" value="1"/>
</dbReference>
<evidence type="ECO:0000259" key="12">
    <source>
        <dbReference type="PROSITE" id="PS50853"/>
    </source>
</evidence>
<dbReference type="InterPro" id="IPR001304">
    <property type="entry name" value="C-type_lectin-like"/>
</dbReference>
<dbReference type="InterPro" id="IPR013783">
    <property type="entry name" value="Ig-like_fold"/>
</dbReference>
<keyword evidence="2 9" id="KW-0732">Signal</keyword>
<dbReference type="SMART" id="SM00034">
    <property type="entry name" value="CLECT"/>
    <property type="match status" value="1"/>
</dbReference>
<dbReference type="Pfam" id="PF07645">
    <property type="entry name" value="EGF_CA"/>
    <property type="match status" value="1"/>
</dbReference>
<evidence type="ECO:0000256" key="8">
    <source>
        <dbReference type="SAM" id="Phobius"/>
    </source>
</evidence>
<dbReference type="OrthoDB" id="41109at2759"/>
<keyword evidence="3" id="KW-0677">Repeat</keyword>
<dbReference type="PROSITE" id="PS50026">
    <property type="entry name" value="EGF_3"/>
    <property type="match status" value="6"/>
</dbReference>
<dbReference type="InterPro" id="IPR051586">
    <property type="entry name" value="PKC-binding_NELL"/>
</dbReference>
<feature type="domain" description="EGF-like" evidence="10">
    <location>
        <begin position="314"/>
        <end position="354"/>
    </location>
</feature>
<dbReference type="GO" id="GO:0005615">
    <property type="term" value="C:extracellular space"/>
    <property type="evidence" value="ECO:0007669"/>
    <property type="project" value="TreeGrafter"/>
</dbReference>
<dbReference type="InterPro" id="IPR042235">
    <property type="entry name" value="ZP-C_dom"/>
</dbReference>
<proteinExistence type="predicted"/>
<dbReference type="SUPFAM" id="SSF56436">
    <property type="entry name" value="C-type lectin-like"/>
    <property type="match status" value="1"/>
</dbReference>
<dbReference type="FunFam" id="2.10.25.10:FF:000038">
    <property type="entry name" value="Fibrillin 2"/>
    <property type="match status" value="6"/>
</dbReference>
<reference evidence="14" key="1">
    <citation type="submission" date="2022-01" db="EMBL/GenBank/DDBJ databases">
        <authorList>
            <person name="Braso-Vives M."/>
        </authorList>
    </citation>
    <scope>NUCLEOTIDE SEQUENCE</scope>
</reference>
<feature type="region of interest" description="Disordered" evidence="7">
    <location>
        <begin position="748"/>
        <end position="775"/>
    </location>
</feature>
<keyword evidence="8" id="KW-1133">Transmembrane helix</keyword>
<accession>A0A8J9Z0G2</accession>
<name>A0A8J9Z0G2_BRALA</name>
<dbReference type="PROSITE" id="PS50041">
    <property type="entry name" value="C_TYPE_LECTIN_2"/>
    <property type="match status" value="1"/>
</dbReference>
<evidence type="ECO:0000256" key="9">
    <source>
        <dbReference type="SAM" id="SignalP"/>
    </source>
</evidence>
<dbReference type="InterPro" id="IPR000742">
    <property type="entry name" value="EGF"/>
</dbReference>
<dbReference type="InterPro" id="IPR016187">
    <property type="entry name" value="CTDL_fold"/>
</dbReference>
<sequence>MDLQAPLGWRMMVLMLMLAAITRTSVGCPSGYKSSNGVCYRDFGDAKTYSQARQRCAQDSGRLAMPKSEAINTFIAGLADAERWIGLTDANSEGTWRFEDGQALGSYKKWSDGEPNDSGGNEDCAVIRDPSNLWNDLSCSETKGFICERDDDECTERTHNCHSRASCRNTYGSFTCACKPGYSGNGVYCSDINECTTGAHNCHSQASCSNTDGSFTCACNSGFSGNGVYCSDIDECADGSHNCHAQASCANTDGGFTCDCNLGYSGDGVTCTDDDECTDDIHNCSPQATCTNTPGRFTCDCDSGYSGDGVNCTDNDECTDGTNNCSPQATCTNTPGSFTCDCHSGYSGDGVNCTDINECTTGTHNCSSKASCANTPGSFTCTCTSGYRGDGISCTALADLVFTDVGMEYVAMSWTAPADLTITRYRVRYQRTGGTHRDLHPPPSANNTVATVWGLWAQTEYTFTVTSFDENDQENGEISGTQVTADVEVNVVCDQGQMQVSFPIAALPGVDIENMHLLNDTCRVTVGPKLVTAQTGLEECGTIQVISADDKLTYINEVSASHVTYENGAVRATPFTKRFQCEFLRQYVVSQGQEILYNIPSPRVRLIDANNSFIFEMDIFTSADFRAVYSSGDFPLQVLPSDLLYYGLKVESPLSNLELFAQDCVSTPTMDPDDSPQVTIIQDGCDIDPTLKRESARSTDMALYFSIEAFTFPDAVDPSLVYLHCTMVVCLKDDPDSRCRQGCIPGPARRRRDAAGETRFRRGSSNDRQQSVTGGPFKIVSGKGTAGAFPTAGSAEGAAAFPTVGVAIGAAGGLMGVLLLAAAVVLVTKGKGWITKGKAPADDVVGVDNHAYQMWGKDKPEKPAAGPE</sequence>
<evidence type="ECO:0000259" key="13">
    <source>
        <dbReference type="PROSITE" id="PS51034"/>
    </source>
</evidence>
<keyword evidence="1 6" id="KW-0245">EGF-like domain</keyword>
<dbReference type="PROSITE" id="PS00010">
    <property type="entry name" value="ASX_HYDROXYL"/>
    <property type="match status" value="6"/>
</dbReference>
<dbReference type="SMART" id="SM00179">
    <property type="entry name" value="EGF_CA"/>
    <property type="match status" value="6"/>
</dbReference>
<comment type="caution">
    <text evidence="6">Lacks conserved residue(s) required for the propagation of feature annotation.</text>
</comment>
<dbReference type="Proteomes" id="UP000838412">
    <property type="component" value="Chromosome 14"/>
</dbReference>
<dbReference type="SUPFAM" id="SSF57184">
    <property type="entry name" value="Growth factor receptor domain"/>
    <property type="match status" value="2"/>
</dbReference>
<gene>
    <name evidence="14" type="primary">FBN1</name>
    <name evidence="14" type="ORF">BLAG_LOCUS7474</name>
</gene>
<evidence type="ECO:0000313" key="15">
    <source>
        <dbReference type="Proteomes" id="UP000838412"/>
    </source>
</evidence>
<dbReference type="PROSITE" id="PS51034">
    <property type="entry name" value="ZP_2"/>
    <property type="match status" value="1"/>
</dbReference>
<dbReference type="InterPro" id="IPR003961">
    <property type="entry name" value="FN3_dom"/>
</dbReference>
<dbReference type="InterPro" id="IPR009030">
    <property type="entry name" value="Growth_fac_rcpt_cys_sf"/>
</dbReference>
<dbReference type="SMART" id="SM00060">
    <property type="entry name" value="FN3"/>
    <property type="match status" value="1"/>
</dbReference>
<dbReference type="Gene3D" id="2.60.40.10">
    <property type="entry name" value="Immunoglobulins"/>
    <property type="match status" value="1"/>
</dbReference>
<dbReference type="PROSITE" id="PS01186">
    <property type="entry name" value="EGF_2"/>
    <property type="match status" value="6"/>
</dbReference>